<dbReference type="OrthoDB" id="205887at2157"/>
<keyword evidence="1" id="KW-1133">Transmembrane helix</keyword>
<dbReference type="Proteomes" id="UP000283805">
    <property type="component" value="Unassembled WGS sequence"/>
</dbReference>
<organism evidence="2 3">
    <name type="scientific">Halopiger aswanensis</name>
    <dbReference type="NCBI Taxonomy" id="148449"/>
    <lineage>
        <taxon>Archaea</taxon>
        <taxon>Methanobacteriati</taxon>
        <taxon>Methanobacteriota</taxon>
        <taxon>Stenosarchaea group</taxon>
        <taxon>Halobacteria</taxon>
        <taxon>Halobacteriales</taxon>
        <taxon>Natrialbaceae</taxon>
        <taxon>Halopiger</taxon>
    </lineage>
</organism>
<dbReference type="RefSeq" id="WP_120243434.1">
    <property type="nucleotide sequence ID" value="NZ_RAPO01000001.1"/>
</dbReference>
<reference evidence="2 3" key="1">
    <citation type="submission" date="2018-09" db="EMBL/GenBank/DDBJ databases">
        <title>Genomic Encyclopedia of Archaeal and Bacterial Type Strains, Phase II (KMG-II): from individual species to whole genera.</title>
        <authorList>
            <person name="Goeker M."/>
        </authorList>
    </citation>
    <scope>NUCLEOTIDE SEQUENCE [LARGE SCALE GENOMIC DNA]</scope>
    <source>
        <strain evidence="2 3">DSM 13151</strain>
    </source>
</reference>
<dbReference type="EMBL" id="RAPO01000001">
    <property type="protein sequence ID" value="RKD97957.1"/>
    <property type="molecule type" value="Genomic_DNA"/>
</dbReference>
<gene>
    <name evidence="2" type="ORF">ATJ93_0955</name>
</gene>
<feature type="transmembrane region" description="Helical" evidence="1">
    <location>
        <begin position="12"/>
        <end position="30"/>
    </location>
</feature>
<accession>A0A419WRA3</accession>
<evidence type="ECO:0000256" key="1">
    <source>
        <dbReference type="SAM" id="Phobius"/>
    </source>
</evidence>
<sequence>MLPATPHFEYYDKLLVAIVGSLALGAIIGLATSVAFLTGLAGGAALATVFVYDAIVRNPPIPPSSTRAKAAAVVWHAFLVATIGAAI</sequence>
<dbReference type="InterPro" id="IPR058328">
    <property type="entry name" value="DUF8015"/>
</dbReference>
<keyword evidence="3" id="KW-1185">Reference proteome</keyword>
<proteinExistence type="predicted"/>
<dbReference type="AlphaFoldDB" id="A0A419WRA3"/>
<keyword evidence="1" id="KW-0472">Membrane</keyword>
<keyword evidence="1" id="KW-0812">Transmembrane</keyword>
<protein>
    <submittedName>
        <fullName evidence="2">Uncharacterized protein</fullName>
    </submittedName>
</protein>
<evidence type="ECO:0000313" key="2">
    <source>
        <dbReference type="EMBL" id="RKD97957.1"/>
    </source>
</evidence>
<dbReference type="Pfam" id="PF26047">
    <property type="entry name" value="DUF8015"/>
    <property type="match status" value="1"/>
</dbReference>
<evidence type="ECO:0000313" key="3">
    <source>
        <dbReference type="Proteomes" id="UP000283805"/>
    </source>
</evidence>
<comment type="caution">
    <text evidence="2">The sequence shown here is derived from an EMBL/GenBank/DDBJ whole genome shotgun (WGS) entry which is preliminary data.</text>
</comment>
<name>A0A419WRA3_9EURY</name>